<dbReference type="Pfam" id="PF14559">
    <property type="entry name" value="TPR_19"/>
    <property type="match status" value="1"/>
</dbReference>
<dbReference type="CDD" id="cd00383">
    <property type="entry name" value="trans_reg_C"/>
    <property type="match status" value="1"/>
</dbReference>
<evidence type="ECO:0000256" key="3">
    <source>
        <dbReference type="PROSITE-ProRule" id="PRU01091"/>
    </source>
</evidence>
<evidence type="ECO:0000256" key="2">
    <source>
        <dbReference type="PROSITE-ProRule" id="PRU00339"/>
    </source>
</evidence>
<dbReference type="PROSITE" id="PS51755">
    <property type="entry name" value="OMPR_PHOB"/>
    <property type="match status" value="1"/>
</dbReference>
<dbReference type="GO" id="GO:0006355">
    <property type="term" value="P:regulation of DNA-templated transcription"/>
    <property type="evidence" value="ECO:0007669"/>
    <property type="project" value="InterPro"/>
</dbReference>
<reference evidence="6" key="1">
    <citation type="submission" date="2016-10" db="EMBL/GenBank/DDBJ databases">
        <authorList>
            <person name="Varghese N."/>
            <person name="Submissions S."/>
        </authorList>
    </citation>
    <scope>NUCLEOTIDE SEQUENCE [LARGE SCALE GENOMIC DNA]</scope>
    <source>
        <strain evidence="6">GAS369</strain>
    </source>
</reference>
<protein>
    <submittedName>
        <fullName evidence="5">TolB amino-terminal domain-containing protein</fullName>
    </submittedName>
</protein>
<dbReference type="Proteomes" id="UP000243904">
    <property type="component" value="Chromosome I"/>
</dbReference>
<dbReference type="InterPro" id="IPR011990">
    <property type="entry name" value="TPR-like_helical_dom_sf"/>
</dbReference>
<dbReference type="InterPro" id="IPR001867">
    <property type="entry name" value="OmpR/PhoB-type_DNA-bd"/>
</dbReference>
<evidence type="ECO:0000313" key="6">
    <source>
        <dbReference type="Proteomes" id="UP000243904"/>
    </source>
</evidence>
<dbReference type="EMBL" id="LT629750">
    <property type="protein sequence ID" value="SDS36659.1"/>
    <property type="molecule type" value="Genomic_DNA"/>
</dbReference>
<dbReference type="Gene3D" id="1.25.40.10">
    <property type="entry name" value="Tetratricopeptide repeat domain"/>
    <property type="match status" value="2"/>
</dbReference>
<dbReference type="PANTHER" id="PTHR12558:SF33">
    <property type="entry name" value="BLL7664 PROTEIN"/>
    <property type="match status" value="1"/>
</dbReference>
<dbReference type="InterPro" id="IPR019734">
    <property type="entry name" value="TPR_rpt"/>
</dbReference>
<accession>A0A1H1RNV1</accession>
<evidence type="ECO:0000259" key="4">
    <source>
        <dbReference type="PROSITE" id="PS51755"/>
    </source>
</evidence>
<organism evidence="5 6">
    <name type="scientific">Bradyrhizobium canariense</name>
    <dbReference type="NCBI Taxonomy" id="255045"/>
    <lineage>
        <taxon>Bacteria</taxon>
        <taxon>Pseudomonadati</taxon>
        <taxon>Pseudomonadota</taxon>
        <taxon>Alphaproteobacteria</taxon>
        <taxon>Hyphomicrobiales</taxon>
        <taxon>Nitrobacteraceae</taxon>
        <taxon>Bradyrhizobium</taxon>
    </lineage>
</organism>
<evidence type="ECO:0000256" key="1">
    <source>
        <dbReference type="ARBA" id="ARBA00023125"/>
    </source>
</evidence>
<proteinExistence type="predicted"/>
<feature type="repeat" description="TPR" evidence="2">
    <location>
        <begin position="480"/>
        <end position="513"/>
    </location>
</feature>
<dbReference type="PANTHER" id="PTHR12558">
    <property type="entry name" value="CELL DIVISION CYCLE 16,23,27"/>
    <property type="match status" value="1"/>
</dbReference>
<evidence type="ECO:0000313" key="5">
    <source>
        <dbReference type="EMBL" id="SDS36659.1"/>
    </source>
</evidence>
<keyword evidence="6" id="KW-1185">Reference proteome</keyword>
<feature type="domain" description="OmpR/PhoB-type" evidence="4">
    <location>
        <begin position="22"/>
        <end position="120"/>
    </location>
</feature>
<dbReference type="PROSITE" id="PS50005">
    <property type="entry name" value="TPR"/>
    <property type="match status" value="1"/>
</dbReference>
<dbReference type="GO" id="GO:0003677">
    <property type="term" value="F:DNA binding"/>
    <property type="evidence" value="ECO:0007669"/>
    <property type="project" value="UniProtKB-UniRule"/>
</dbReference>
<dbReference type="SUPFAM" id="SSF48452">
    <property type="entry name" value="TPR-like"/>
    <property type="match status" value="1"/>
</dbReference>
<dbReference type="SMART" id="SM00862">
    <property type="entry name" value="Trans_reg_C"/>
    <property type="match status" value="1"/>
</dbReference>
<dbReference type="Gene3D" id="1.10.10.10">
    <property type="entry name" value="Winged helix-like DNA-binding domain superfamily/Winged helix DNA-binding domain"/>
    <property type="match status" value="1"/>
</dbReference>
<dbReference type="InterPro" id="IPR036388">
    <property type="entry name" value="WH-like_DNA-bd_sf"/>
</dbReference>
<dbReference type="Pfam" id="PF00486">
    <property type="entry name" value="Trans_reg_C"/>
    <property type="match status" value="1"/>
</dbReference>
<dbReference type="AlphaFoldDB" id="A0A1H1RNV1"/>
<dbReference type="SUPFAM" id="SSF46894">
    <property type="entry name" value="C-terminal effector domain of the bipartite response regulators"/>
    <property type="match status" value="1"/>
</dbReference>
<dbReference type="Gene3D" id="3.40.50.10070">
    <property type="entry name" value="TolB, N-terminal domain"/>
    <property type="match status" value="1"/>
</dbReference>
<keyword evidence="1 3" id="KW-0238">DNA-binding</keyword>
<sequence>MIFAVEGVLGWGTQLARPAGPILLYHFNDFALDTDRRELRRGNVLVAVEPQVFDLLEFLIRARERVVSRDDLFAAVWQGRIVSEATLSSRVNSARAAIGDNGEEQLLIRTFPRKGFRFVGEVREESPPSSGPMMEAVLESVKPRMADPEGPSIAVLAFTNMSGDPEQDYFADGMAEDIITALSRCSGLFVIARNSSFTYKGQAVDIRRVGRELGVNYVLEGSVRRGGERLRISGQLIDAISGVHLWADRFDGDLTDVFELQDRITESVVAAIEPTLQYAEVERRKHSRPNKLDAYDLLLRAYRLEYEFTIESMTTALDYLDQALTIDPTYAPAMATAAYYHALRHFQGWPQDDTQRTKGVKLAWRAVELAPNDAQVLWMAAFAIWNMSEQRESARELFNRSLMTNPNCAMALTLGGWIETMRGNQATGRRMIERALRLSPREPRGWFMSGAMAIAAIIDQNYPEAVSWAEKALVQNRRFAVALRALAVALVQTGQRDRAEQVVQELLKIEPELTISGFLTRIPVPLETMARTYAEALRSAGLPE</sequence>
<gene>
    <name evidence="5" type="ORF">SAMN05444158_1838</name>
</gene>
<dbReference type="InterPro" id="IPR016032">
    <property type="entry name" value="Sig_transdc_resp-reg_C-effctor"/>
</dbReference>
<feature type="DNA-binding region" description="OmpR/PhoB-type" evidence="3">
    <location>
        <begin position="22"/>
        <end position="120"/>
    </location>
</feature>
<keyword evidence="2" id="KW-0802">TPR repeat</keyword>
<name>A0A1H1RNV1_9BRAD</name>
<dbReference type="GO" id="GO:0000160">
    <property type="term" value="P:phosphorelay signal transduction system"/>
    <property type="evidence" value="ECO:0007669"/>
    <property type="project" value="InterPro"/>
</dbReference>